<evidence type="ECO:0000313" key="1">
    <source>
        <dbReference type="EMBL" id="AFZ34398.1"/>
    </source>
</evidence>
<dbReference type="EMBL" id="CP003653">
    <property type="protein sequence ID" value="AFZ34398.1"/>
    <property type="molecule type" value="Genomic_DNA"/>
</dbReference>
<dbReference type="RefSeq" id="WP_015192071.1">
    <property type="nucleotide sequence ID" value="NC_019748.1"/>
</dbReference>
<dbReference type="Proteomes" id="UP000010473">
    <property type="component" value="Chromosome"/>
</dbReference>
<accession>K9XPE2</accession>
<dbReference type="OrthoDB" id="468473at2"/>
<proteinExistence type="predicted"/>
<protein>
    <submittedName>
        <fullName evidence="1">Uncharacterized protein</fullName>
    </submittedName>
</protein>
<dbReference type="AlphaFoldDB" id="K9XPE2"/>
<dbReference type="eggNOG" id="ENOG5030S2G">
    <property type="taxonomic scope" value="Bacteria"/>
</dbReference>
<evidence type="ECO:0000313" key="2">
    <source>
        <dbReference type="Proteomes" id="UP000010473"/>
    </source>
</evidence>
<reference evidence="2" key="1">
    <citation type="journal article" date="2013" name="Proc. Natl. Acad. Sci. U.S.A.">
        <title>Improving the coverage of the cyanobacterial phylum using diversity-driven genome sequencing.</title>
        <authorList>
            <person name="Shih P.M."/>
            <person name="Wu D."/>
            <person name="Latifi A."/>
            <person name="Axen S.D."/>
            <person name="Fewer D.P."/>
            <person name="Talla E."/>
            <person name="Calteau A."/>
            <person name="Cai F."/>
            <person name="Tandeau de Marsac N."/>
            <person name="Rippka R."/>
            <person name="Herdman M."/>
            <person name="Sivonen K."/>
            <person name="Coursin T."/>
            <person name="Laurent T."/>
            <person name="Goodwin L."/>
            <person name="Nolan M."/>
            <person name="Davenport K.W."/>
            <person name="Han C.S."/>
            <person name="Rubin E.M."/>
            <person name="Eisen J.A."/>
            <person name="Woyke T."/>
            <person name="Gugger M."/>
            <person name="Kerfeld C.A."/>
        </authorList>
    </citation>
    <scope>NUCLEOTIDE SEQUENCE [LARGE SCALE GENOMIC DNA]</scope>
    <source>
        <strain evidence="2">ATCC 29371 / PCC 7437</strain>
    </source>
</reference>
<sequence length="157" mass="18860">MVVNSLNLQELELTCLSLAINKLFDKQEKAWGYFRIKKEEDFYSLYLPYLPSLKLYQKPNYQIYKLYWSNYVAELNDRSEKPNIYVRKKSKNVYDKKNPKVAKKQRIYEIIYQYDNRTEINFINKILTELIRDKIIASLSEIPENEMMPLVLIAQEG</sequence>
<gene>
    <name evidence="1" type="ordered locus">Sta7437_0810</name>
</gene>
<keyword evidence="2" id="KW-1185">Reference proteome</keyword>
<organism evidence="1 2">
    <name type="scientific">Stanieria cyanosphaera (strain ATCC 29371 / PCC 7437)</name>
    <dbReference type="NCBI Taxonomy" id="111780"/>
    <lineage>
        <taxon>Bacteria</taxon>
        <taxon>Bacillati</taxon>
        <taxon>Cyanobacteriota</taxon>
        <taxon>Cyanophyceae</taxon>
        <taxon>Pleurocapsales</taxon>
        <taxon>Dermocarpellaceae</taxon>
        <taxon>Stanieria</taxon>
    </lineage>
</organism>
<name>K9XPE2_STAC7</name>
<dbReference type="KEGG" id="scs:Sta7437_0810"/>
<dbReference type="HOGENOM" id="CLU_1676770_0_0_3"/>